<comment type="caution">
    <text evidence="1">The sequence shown here is derived from an EMBL/GenBank/DDBJ whole genome shotgun (WGS) entry which is preliminary data.</text>
</comment>
<organism evidence="1 2">
    <name type="scientific">Dictyobacter aurantiacus</name>
    <dbReference type="NCBI Taxonomy" id="1936993"/>
    <lineage>
        <taxon>Bacteria</taxon>
        <taxon>Bacillati</taxon>
        <taxon>Chloroflexota</taxon>
        <taxon>Ktedonobacteria</taxon>
        <taxon>Ktedonobacterales</taxon>
        <taxon>Dictyobacteraceae</taxon>
        <taxon>Dictyobacter</taxon>
    </lineage>
</organism>
<evidence type="ECO:0000313" key="1">
    <source>
        <dbReference type="EMBL" id="GCE03915.1"/>
    </source>
</evidence>
<dbReference type="AlphaFoldDB" id="A0A401ZAN7"/>
<evidence type="ECO:0000313" key="2">
    <source>
        <dbReference type="Proteomes" id="UP000287224"/>
    </source>
</evidence>
<name>A0A401ZAN7_9CHLR</name>
<proteinExistence type="predicted"/>
<accession>A0A401ZAN7</accession>
<gene>
    <name evidence="1" type="ORF">KDAU_12440</name>
</gene>
<keyword evidence="2" id="KW-1185">Reference proteome</keyword>
<sequence>MVIQTPGVYKIEVNVQTAQPSQFSIYVNGALVPGTTFGSFSGTSITHGASFVSLQAGDVVTLVNHASLDAVQLQVNPGGTEAAVNASMTLQREND</sequence>
<dbReference type="InterPro" id="IPR008983">
    <property type="entry name" value="Tumour_necrosis_fac-like_dom"/>
</dbReference>
<protein>
    <recommendedName>
        <fullName evidence="3">BclA C-terminal domain-containing protein</fullName>
    </recommendedName>
</protein>
<dbReference type="EMBL" id="BIFQ01000001">
    <property type="protein sequence ID" value="GCE03915.1"/>
    <property type="molecule type" value="Genomic_DNA"/>
</dbReference>
<reference evidence="2" key="1">
    <citation type="submission" date="2018-12" db="EMBL/GenBank/DDBJ databases">
        <title>Tengunoibacter tsumagoiensis gen. nov., sp. nov., Dictyobacter kobayashii sp. nov., D. alpinus sp. nov., and D. joshuensis sp. nov. and description of Dictyobacteraceae fam. nov. within the order Ktedonobacterales isolated from Tengu-no-mugimeshi.</title>
        <authorList>
            <person name="Wang C.M."/>
            <person name="Zheng Y."/>
            <person name="Sakai Y."/>
            <person name="Toyoda A."/>
            <person name="Minakuchi Y."/>
            <person name="Abe K."/>
            <person name="Yokota A."/>
            <person name="Yabe S."/>
        </authorList>
    </citation>
    <scope>NUCLEOTIDE SEQUENCE [LARGE SCALE GENOMIC DNA]</scope>
    <source>
        <strain evidence="2">S-27</strain>
    </source>
</reference>
<dbReference type="Proteomes" id="UP000287224">
    <property type="component" value="Unassembled WGS sequence"/>
</dbReference>
<dbReference type="Gene3D" id="2.60.120.40">
    <property type="match status" value="1"/>
</dbReference>
<evidence type="ECO:0008006" key="3">
    <source>
        <dbReference type="Google" id="ProtNLM"/>
    </source>
</evidence>